<dbReference type="PRINTS" id="PR00625">
    <property type="entry name" value="JDOMAIN"/>
</dbReference>
<dbReference type="GO" id="GO:0008270">
    <property type="term" value="F:zinc ion binding"/>
    <property type="evidence" value="ECO:0007669"/>
    <property type="project" value="UniProtKB-KW"/>
</dbReference>
<dbReference type="InterPro" id="IPR036869">
    <property type="entry name" value="J_dom_sf"/>
</dbReference>
<accession>A0A6C0LBT5</accession>
<dbReference type="GO" id="GO:0009408">
    <property type="term" value="P:response to heat"/>
    <property type="evidence" value="ECO:0007669"/>
    <property type="project" value="InterPro"/>
</dbReference>
<dbReference type="InterPro" id="IPR001623">
    <property type="entry name" value="DnaJ_domain"/>
</dbReference>
<name>A0A6C0LBT5_9ZZZZ</name>
<dbReference type="Gene3D" id="2.10.230.10">
    <property type="entry name" value="Heat shock protein DnaJ, cysteine-rich domain"/>
    <property type="match status" value="1"/>
</dbReference>
<evidence type="ECO:0000313" key="6">
    <source>
        <dbReference type="EMBL" id="QHU27104.1"/>
    </source>
</evidence>
<keyword evidence="1" id="KW-0479">Metal-binding</keyword>
<dbReference type="Gene3D" id="2.60.260.20">
    <property type="entry name" value="Urease metallochaperone UreE, N-terminal domain"/>
    <property type="match status" value="2"/>
</dbReference>
<proteinExistence type="inferred from homology"/>
<dbReference type="GO" id="GO:0030544">
    <property type="term" value="F:Hsp70 protein binding"/>
    <property type="evidence" value="ECO:0007669"/>
    <property type="project" value="InterPro"/>
</dbReference>
<evidence type="ECO:0000256" key="4">
    <source>
        <dbReference type="ARBA" id="ARBA00022833"/>
    </source>
</evidence>
<dbReference type="Pfam" id="PF00226">
    <property type="entry name" value="DnaJ"/>
    <property type="match status" value="1"/>
</dbReference>
<keyword evidence="2" id="KW-0677">Repeat</keyword>
<dbReference type="PROSITE" id="PS50076">
    <property type="entry name" value="DNAJ_2"/>
    <property type="match status" value="1"/>
</dbReference>
<evidence type="ECO:0000259" key="5">
    <source>
        <dbReference type="PROSITE" id="PS50076"/>
    </source>
</evidence>
<dbReference type="GO" id="GO:0005524">
    <property type="term" value="F:ATP binding"/>
    <property type="evidence" value="ECO:0007669"/>
    <property type="project" value="InterPro"/>
</dbReference>
<dbReference type="SUPFAM" id="SSF49493">
    <property type="entry name" value="HSP40/DnaJ peptide-binding domain"/>
    <property type="match status" value="2"/>
</dbReference>
<dbReference type="SUPFAM" id="SSF57938">
    <property type="entry name" value="DnaJ/Hsp40 cysteine-rich domain"/>
    <property type="match status" value="1"/>
</dbReference>
<dbReference type="InterPro" id="IPR002939">
    <property type="entry name" value="DnaJ_C"/>
</dbReference>
<dbReference type="Pfam" id="PF00684">
    <property type="entry name" value="DnaJ_CXXCXGXG"/>
    <property type="match status" value="1"/>
</dbReference>
<dbReference type="CDD" id="cd10747">
    <property type="entry name" value="DnaJ_C"/>
    <property type="match status" value="1"/>
</dbReference>
<dbReference type="HAMAP" id="MF_01152">
    <property type="entry name" value="DnaJ"/>
    <property type="match status" value="1"/>
</dbReference>
<dbReference type="InterPro" id="IPR001305">
    <property type="entry name" value="HSP_DnaJ_Cys-rich_dom"/>
</dbReference>
<dbReference type="CDD" id="cd10719">
    <property type="entry name" value="DnaJ_zf"/>
    <property type="match status" value="1"/>
</dbReference>
<dbReference type="InterPro" id="IPR008971">
    <property type="entry name" value="HSP40/DnaJ_pept-bd"/>
</dbReference>
<dbReference type="SUPFAM" id="SSF46565">
    <property type="entry name" value="Chaperone J-domain"/>
    <property type="match status" value="1"/>
</dbReference>
<reference evidence="6" key="1">
    <citation type="journal article" date="2020" name="Nature">
        <title>Giant virus diversity and host interactions through global metagenomics.</title>
        <authorList>
            <person name="Schulz F."/>
            <person name="Roux S."/>
            <person name="Paez-Espino D."/>
            <person name="Jungbluth S."/>
            <person name="Walsh D.A."/>
            <person name="Denef V.J."/>
            <person name="McMahon K.D."/>
            <person name="Konstantinidis K.T."/>
            <person name="Eloe-Fadrosh E.A."/>
            <person name="Kyrpides N.C."/>
            <person name="Woyke T."/>
        </authorList>
    </citation>
    <scope>NUCLEOTIDE SEQUENCE</scope>
    <source>
        <strain evidence="6">GVMAG-M-3300027763-16</strain>
    </source>
</reference>
<dbReference type="InterPro" id="IPR044713">
    <property type="entry name" value="DNJA1/2-like"/>
</dbReference>
<evidence type="ECO:0000256" key="1">
    <source>
        <dbReference type="ARBA" id="ARBA00022723"/>
    </source>
</evidence>
<dbReference type="Gene3D" id="1.10.287.110">
    <property type="entry name" value="DnaJ domain"/>
    <property type="match status" value="1"/>
</dbReference>
<dbReference type="GO" id="GO:0006457">
    <property type="term" value="P:protein folding"/>
    <property type="evidence" value="ECO:0007669"/>
    <property type="project" value="InterPro"/>
</dbReference>
<keyword evidence="3" id="KW-0863">Zinc-finger</keyword>
<dbReference type="PANTHER" id="PTHR43888">
    <property type="entry name" value="DNAJ-LIKE-2, ISOFORM A-RELATED"/>
    <property type="match status" value="1"/>
</dbReference>
<dbReference type="CDD" id="cd06257">
    <property type="entry name" value="DnaJ"/>
    <property type="match status" value="1"/>
</dbReference>
<dbReference type="InterPro" id="IPR012724">
    <property type="entry name" value="DnaJ"/>
</dbReference>
<dbReference type="SMART" id="SM00271">
    <property type="entry name" value="DnaJ"/>
    <property type="match status" value="1"/>
</dbReference>
<dbReference type="PROSITE" id="PS00636">
    <property type="entry name" value="DNAJ_1"/>
    <property type="match status" value="1"/>
</dbReference>
<protein>
    <recommendedName>
        <fullName evidence="5">J domain-containing protein</fullName>
    </recommendedName>
</protein>
<sequence>MDSNNYKLYGVLGVPKDASSDDIRKAYKTLAFKYHPDKNKGDAAAEEKFKEISAAYNVLSDETERAKYNDIGDANYNNGSGQEANRNPHDIFEAFFRSRGGPFGAGGHGFEDDIFSFGMGGGGGGNRQPKKAQPIEKTFVFNLDDVYSGINKDLNINIRKYCLKCNKKCGKCDGRGIIQQIRSMGFMQQIFQGSCDSCEGSGIIIEGKSGCKTCNGKGTYNEDKKATLIIPKGIDESYKTAFPELGEQPRIPNIKPGDLIIHIKIEEHKHFIRKGNDLYYKTDISFIDSVVGKDIVVPYFKEKININTNIFGVISNGKNYLLEGKGMPVLNTQNKGNMFIEFTINYPKIKNLEKTDKVEELRTLLNEVFYG</sequence>
<feature type="domain" description="J" evidence="5">
    <location>
        <begin position="7"/>
        <end position="72"/>
    </location>
</feature>
<evidence type="ECO:0000256" key="2">
    <source>
        <dbReference type="ARBA" id="ARBA00022737"/>
    </source>
</evidence>
<dbReference type="InterPro" id="IPR018253">
    <property type="entry name" value="DnaJ_domain_CS"/>
</dbReference>
<dbReference type="AlphaFoldDB" id="A0A6C0LBT5"/>
<keyword evidence="4" id="KW-0862">Zinc</keyword>
<dbReference type="EMBL" id="MN740451">
    <property type="protein sequence ID" value="QHU27104.1"/>
    <property type="molecule type" value="Genomic_DNA"/>
</dbReference>
<dbReference type="InterPro" id="IPR036410">
    <property type="entry name" value="HSP_DnaJ_Cys-rich_dom_sf"/>
</dbReference>
<dbReference type="Pfam" id="PF01556">
    <property type="entry name" value="DnaJ_C"/>
    <property type="match status" value="1"/>
</dbReference>
<dbReference type="GO" id="GO:0051082">
    <property type="term" value="F:unfolded protein binding"/>
    <property type="evidence" value="ECO:0007669"/>
    <property type="project" value="InterPro"/>
</dbReference>
<evidence type="ECO:0000256" key="3">
    <source>
        <dbReference type="ARBA" id="ARBA00022771"/>
    </source>
</evidence>
<organism evidence="6">
    <name type="scientific">viral metagenome</name>
    <dbReference type="NCBI Taxonomy" id="1070528"/>
    <lineage>
        <taxon>unclassified sequences</taxon>
        <taxon>metagenomes</taxon>
        <taxon>organismal metagenomes</taxon>
    </lineage>
</organism>